<dbReference type="Pfam" id="PF05717">
    <property type="entry name" value="TnpB_IS66"/>
    <property type="match status" value="1"/>
</dbReference>
<dbReference type="EMBL" id="JACRSY010000103">
    <property type="protein sequence ID" value="MBC8581788.1"/>
    <property type="molecule type" value="Genomic_DNA"/>
</dbReference>
<accession>A0A926EK99</accession>
<dbReference type="InterPro" id="IPR008878">
    <property type="entry name" value="Transposase_IS66_Orf2"/>
</dbReference>
<evidence type="ECO:0000313" key="1">
    <source>
        <dbReference type="EMBL" id="MBC8581788.1"/>
    </source>
</evidence>
<reference evidence="1" key="1">
    <citation type="submission" date="2020-08" db="EMBL/GenBank/DDBJ databases">
        <title>Genome public.</title>
        <authorList>
            <person name="Liu C."/>
            <person name="Sun Q."/>
        </authorList>
    </citation>
    <scope>NUCLEOTIDE SEQUENCE</scope>
    <source>
        <strain evidence="1">NSJ-12</strain>
    </source>
</reference>
<dbReference type="RefSeq" id="WP_249334853.1">
    <property type="nucleotide sequence ID" value="NZ_JACRSY010000103.1"/>
</dbReference>
<feature type="non-terminal residue" evidence="1">
    <location>
        <position position="1"/>
    </location>
</feature>
<dbReference type="PANTHER" id="PTHR36455:SF1">
    <property type="entry name" value="BLR8292 PROTEIN"/>
    <property type="match status" value="1"/>
</dbReference>
<sequence length="127" mass="14939">NTYHQCTTAFMLGNISNVQSIFIVCGYTDMRKSIDGLVAIIKDTYDLNPFDNSLFLFCGRRGDRLNAIHWEQDGFVLMYKRLEGGRFQWPRSKEEVRDITWQEFRWLMEGLSIDQPKALKKVSHRDV</sequence>
<dbReference type="AlphaFoldDB" id="A0A926EK99"/>
<evidence type="ECO:0000313" key="2">
    <source>
        <dbReference type="Proteomes" id="UP000655830"/>
    </source>
</evidence>
<keyword evidence="2" id="KW-1185">Reference proteome</keyword>
<organism evidence="1 2">
    <name type="scientific">Zhenhengia yiwuensis</name>
    <dbReference type="NCBI Taxonomy" id="2763666"/>
    <lineage>
        <taxon>Bacteria</taxon>
        <taxon>Bacillati</taxon>
        <taxon>Bacillota</taxon>
        <taxon>Clostridia</taxon>
        <taxon>Lachnospirales</taxon>
        <taxon>Lachnospiraceae</taxon>
        <taxon>Zhenhengia</taxon>
    </lineage>
</organism>
<name>A0A926EK99_9FIRM</name>
<proteinExistence type="predicted"/>
<dbReference type="NCBIfam" id="NF033819">
    <property type="entry name" value="IS66_TnpB"/>
    <property type="match status" value="1"/>
</dbReference>
<protein>
    <submittedName>
        <fullName evidence="1">IS66 family insertion sequence element accessory protein TnpB</fullName>
    </submittedName>
</protein>
<gene>
    <name evidence="1" type="primary">tnpB</name>
    <name evidence="1" type="ORF">H8718_20170</name>
</gene>
<dbReference type="PANTHER" id="PTHR36455">
    <property type="match status" value="1"/>
</dbReference>
<comment type="caution">
    <text evidence="1">The sequence shown here is derived from an EMBL/GenBank/DDBJ whole genome shotgun (WGS) entry which is preliminary data.</text>
</comment>
<dbReference type="Proteomes" id="UP000655830">
    <property type="component" value="Unassembled WGS sequence"/>
</dbReference>